<evidence type="ECO:0000313" key="2">
    <source>
        <dbReference type="EMBL" id="RLV60099.1"/>
    </source>
</evidence>
<dbReference type="RefSeq" id="WP_121838631.1">
    <property type="nucleotide sequence ID" value="NZ_ML014770.1"/>
</dbReference>
<sequence length="1073" mass="116331">MKLHLLFGSLALAISNSVMALPSLSQPSDIFNVGMWNSIVEITNAGNNSILQCQLVEARLQNCQSITIDGLTAPFLAGVAYSPSDGTPTVYVTQKGTANLFGYKANYTGTLKPNTSAVAVPLPPYIAGLGNILDMDTSNVYDEYNNKPEQKFYISVGAKDKGSNYGKVVELFLDSTKPEEVRSHWLDLNLPFFTIAPSGNVAFDQLVGAGQLGGSLTSSGSFYPFSGSVREDNGELIEQSVQGGTASSVPFTLPSSANSIFELGGAYWVSYNKTKKWSAFDWEEYPNQKPWNESDYDAPLDANIRARGLHASMGAGSYAYLGTYITFADENKVGVCRFTGRNNMSCHDAFRYIDTVFSLNDSNAIPKSEFSSKSLNDHGSVIFRNINYSPLNADEIHRDITIPTSLKAAFSGTCLDKVDFSAKEAEASTGNDTCTLNFDFSKLTNIEPISESFDVSFNVIGPFGKVPSTFHFNVDLPTSIPHFQFEQNGDSLSELNLIAGDSGSIDVTYLSDTDDSKVPQFTFLNNGQNSEFLRSYFTDTGCLSATAPQLSSGEHCSLSYRIPAAANNNSGYSVKLDNPSDIPDVLSTLSVHVESSVNIIAHSPYDNKHNATLNRLHQLNLQSGDKTTIRFTNLGAVLAENFNVKFTQPSVPIPLSLSGSCTTHPDLEPLDGSCDLTLELASTADVNGKYELQLSADDYTGYDIPVTLGEYPFDKGIGVSNGNTNLQGTLNISQLSRGYIKVTNYTGYPLNDLTITLPELNLTYYSTKTNSSIFYEDKGGVLPSCIKGDGAAGDYHISLDQLGSCEIAYTLGQDIVAENPDADIKFSYPNEANIQTMTETQKLHLTNKNALILNLSPPDDDMQNIKLDASHPVLPVILTNHSGYTVKNLTFGMDDKLSSILNIKDCQGRTLKADETCKLTFILSDSSPSFGQYKLSFFADNLGQRIVPISITLAPMNRVAVENRGGYSMFVDYTGFYPNKAGNDPHCRSGSCYANAQSGWFTNPFGTSIVALPGRKLQLNMVAGLSVIMPSCDGGKIECTGTTLNPSCKYISDGSNDTNSPQNQCLVYNKSVN</sequence>
<name>A0A3L8PZ89_9GAMM</name>
<dbReference type="AlphaFoldDB" id="A0A3L8PZ89"/>
<organism evidence="2 3">
    <name type="scientific">Parashewanella curva</name>
    <dbReference type="NCBI Taxonomy" id="2338552"/>
    <lineage>
        <taxon>Bacteria</taxon>
        <taxon>Pseudomonadati</taxon>
        <taxon>Pseudomonadota</taxon>
        <taxon>Gammaproteobacteria</taxon>
        <taxon>Alteromonadales</taxon>
        <taxon>Shewanellaceae</taxon>
        <taxon>Parashewanella</taxon>
    </lineage>
</organism>
<evidence type="ECO:0000313" key="3">
    <source>
        <dbReference type="Proteomes" id="UP000281474"/>
    </source>
</evidence>
<gene>
    <name evidence="2" type="ORF">D5018_08760</name>
</gene>
<dbReference type="Proteomes" id="UP000281474">
    <property type="component" value="Unassembled WGS sequence"/>
</dbReference>
<protein>
    <submittedName>
        <fullName evidence="2">Uncharacterized protein</fullName>
    </submittedName>
</protein>
<keyword evidence="1" id="KW-0732">Signal</keyword>
<feature type="signal peptide" evidence="1">
    <location>
        <begin position="1"/>
        <end position="20"/>
    </location>
</feature>
<proteinExistence type="predicted"/>
<dbReference type="OrthoDB" id="6412386at2"/>
<dbReference type="EMBL" id="QZEI01000021">
    <property type="protein sequence ID" value="RLV60099.1"/>
    <property type="molecule type" value="Genomic_DNA"/>
</dbReference>
<comment type="caution">
    <text evidence="2">The sequence shown here is derived from an EMBL/GenBank/DDBJ whole genome shotgun (WGS) entry which is preliminary data.</text>
</comment>
<keyword evidence="3" id="KW-1185">Reference proteome</keyword>
<accession>A0A3L8PZ89</accession>
<evidence type="ECO:0000256" key="1">
    <source>
        <dbReference type="SAM" id="SignalP"/>
    </source>
</evidence>
<feature type="chain" id="PRO_5018173200" evidence="1">
    <location>
        <begin position="21"/>
        <end position="1073"/>
    </location>
</feature>
<reference evidence="2 3" key="1">
    <citation type="submission" date="2018-09" db="EMBL/GenBank/DDBJ databases">
        <title>Phylogeny of the Shewanellaceae, and recommendation for two new genera, Pseudoshewanella and Parashewanella.</title>
        <authorList>
            <person name="Wang G."/>
        </authorList>
    </citation>
    <scope>NUCLEOTIDE SEQUENCE [LARGE SCALE GENOMIC DNA]</scope>
    <source>
        <strain evidence="2 3">C51</strain>
    </source>
</reference>